<proteinExistence type="predicted"/>
<evidence type="ECO:0000259" key="1">
    <source>
        <dbReference type="Pfam" id="PF02371"/>
    </source>
</evidence>
<dbReference type="EMBL" id="UHHT01000001">
    <property type="protein sequence ID" value="SUO81901.1"/>
    <property type="molecule type" value="Genomic_DNA"/>
</dbReference>
<dbReference type="GO" id="GO:0004803">
    <property type="term" value="F:transposase activity"/>
    <property type="evidence" value="ECO:0007669"/>
    <property type="project" value="InterPro"/>
</dbReference>
<reference evidence="2 3" key="1">
    <citation type="submission" date="2018-06" db="EMBL/GenBank/DDBJ databases">
        <authorList>
            <consortium name="Pathogen Informatics"/>
            <person name="Doyle S."/>
        </authorList>
    </citation>
    <scope>NUCLEOTIDE SEQUENCE [LARGE SCALE GENOMIC DNA]</scope>
    <source>
        <strain evidence="2 3">NCTC7023</strain>
    </source>
</reference>
<evidence type="ECO:0000313" key="3">
    <source>
        <dbReference type="Proteomes" id="UP000255476"/>
    </source>
</evidence>
<dbReference type="Proteomes" id="UP000255476">
    <property type="component" value="Unassembled WGS sequence"/>
</dbReference>
<sequence length="100" mass="11477">MGIYVCYQKQMGSLEERITACLSHYDCQVETLDFIPSSDIITASIFISEVSVDMSRFPSTSHLASWIELWLENNENTGKKRGTGIRYGYFYLKKSLYQTA</sequence>
<accession>A0AAX2LKB0</accession>
<dbReference type="GO" id="GO:0003677">
    <property type="term" value="F:DNA binding"/>
    <property type="evidence" value="ECO:0007669"/>
    <property type="project" value="InterPro"/>
</dbReference>
<organism evidence="2 3">
    <name type="scientific">Streptococcus equi subsp. zooepidemicus</name>
    <dbReference type="NCBI Taxonomy" id="40041"/>
    <lineage>
        <taxon>Bacteria</taxon>
        <taxon>Bacillati</taxon>
        <taxon>Bacillota</taxon>
        <taxon>Bacilli</taxon>
        <taxon>Lactobacillales</taxon>
        <taxon>Streptococcaceae</taxon>
        <taxon>Streptococcus</taxon>
    </lineage>
</organism>
<dbReference type="AlphaFoldDB" id="A0AAX2LKB0"/>
<feature type="domain" description="Transposase IS116/IS110/IS902 C-terminal" evidence="1">
    <location>
        <begin position="31"/>
        <end position="100"/>
    </location>
</feature>
<dbReference type="InterPro" id="IPR003346">
    <property type="entry name" value="Transposase_20"/>
</dbReference>
<dbReference type="GO" id="GO:0006313">
    <property type="term" value="P:DNA transposition"/>
    <property type="evidence" value="ECO:0007669"/>
    <property type="project" value="InterPro"/>
</dbReference>
<dbReference type="Pfam" id="PF02371">
    <property type="entry name" value="Transposase_20"/>
    <property type="match status" value="1"/>
</dbReference>
<comment type="caution">
    <text evidence="2">The sequence shown here is derived from an EMBL/GenBank/DDBJ whole genome shotgun (WGS) entry which is preliminary data.</text>
</comment>
<protein>
    <submittedName>
        <fullName evidence="2">Transposase</fullName>
    </submittedName>
</protein>
<name>A0AAX2LKB0_STRSZ</name>
<evidence type="ECO:0000313" key="2">
    <source>
        <dbReference type="EMBL" id="SUO81901.1"/>
    </source>
</evidence>
<gene>
    <name evidence="2" type="ORF">NCTC7023_01256</name>
</gene>